<feature type="compositionally biased region" description="Basic and acidic residues" evidence="5">
    <location>
        <begin position="179"/>
        <end position="192"/>
    </location>
</feature>
<dbReference type="AlphaFoldDB" id="A0AAQ6IG37"/>
<feature type="compositionally biased region" description="Polar residues" evidence="5">
    <location>
        <begin position="509"/>
        <end position="519"/>
    </location>
</feature>
<dbReference type="PANTHER" id="PTHR24206">
    <property type="entry name" value="OS06G0237300 PROTEIN"/>
    <property type="match status" value="1"/>
</dbReference>
<feature type="compositionally biased region" description="Basic and acidic residues" evidence="5">
    <location>
        <begin position="598"/>
        <end position="617"/>
    </location>
</feature>
<feature type="compositionally biased region" description="Basic and acidic residues" evidence="5">
    <location>
        <begin position="688"/>
        <end position="705"/>
    </location>
</feature>
<evidence type="ECO:0000256" key="3">
    <source>
        <dbReference type="ARBA" id="ARBA00023038"/>
    </source>
</evidence>
<feature type="region of interest" description="Disordered" evidence="5">
    <location>
        <begin position="509"/>
        <end position="538"/>
    </location>
</feature>
<dbReference type="SUPFAM" id="SSF57716">
    <property type="entry name" value="Glucocorticoid receptor-like (DNA-binding domain)"/>
    <property type="match status" value="2"/>
</dbReference>
<evidence type="ECO:0000313" key="8">
    <source>
        <dbReference type="Proteomes" id="UP000265040"/>
    </source>
</evidence>
<feature type="compositionally biased region" description="Polar residues" evidence="5">
    <location>
        <begin position="785"/>
        <end position="799"/>
    </location>
</feature>
<evidence type="ECO:0000256" key="1">
    <source>
        <dbReference type="ARBA" id="ARBA00022723"/>
    </source>
</evidence>
<feature type="compositionally biased region" description="Basic and acidic residues" evidence="5">
    <location>
        <begin position="838"/>
        <end position="852"/>
    </location>
</feature>
<feature type="compositionally biased region" description="Polar residues" evidence="5">
    <location>
        <begin position="894"/>
        <end position="903"/>
    </location>
</feature>
<evidence type="ECO:0000256" key="5">
    <source>
        <dbReference type="SAM" id="MobiDB-lite"/>
    </source>
</evidence>
<evidence type="ECO:0000259" key="6">
    <source>
        <dbReference type="PROSITE" id="PS50023"/>
    </source>
</evidence>
<evidence type="ECO:0000313" key="7">
    <source>
        <dbReference type="Ensembl" id="ENSATEP00000076305.1"/>
    </source>
</evidence>
<feature type="region of interest" description="Disordered" evidence="5">
    <location>
        <begin position="550"/>
        <end position="903"/>
    </location>
</feature>
<dbReference type="GO" id="GO:0046872">
    <property type="term" value="F:metal ion binding"/>
    <property type="evidence" value="ECO:0007669"/>
    <property type="project" value="UniProtKB-KW"/>
</dbReference>
<organism evidence="7 8">
    <name type="scientific">Anabas testudineus</name>
    <name type="common">Climbing perch</name>
    <name type="synonym">Anthias testudineus</name>
    <dbReference type="NCBI Taxonomy" id="64144"/>
    <lineage>
        <taxon>Eukaryota</taxon>
        <taxon>Metazoa</taxon>
        <taxon>Chordata</taxon>
        <taxon>Craniata</taxon>
        <taxon>Vertebrata</taxon>
        <taxon>Euteleostomi</taxon>
        <taxon>Actinopterygii</taxon>
        <taxon>Neopterygii</taxon>
        <taxon>Teleostei</taxon>
        <taxon>Neoteleostei</taxon>
        <taxon>Acanthomorphata</taxon>
        <taxon>Anabantaria</taxon>
        <taxon>Anabantiformes</taxon>
        <taxon>Anabantoidei</taxon>
        <taxon>Anabantidae</taxon>
        <taxon>Anabas</taxon>
    </lineage>
</organism>
<feature type="compositionally biased region" description="Low complexity" evidence="5">
    <location>
        <begin position="739"/>
        <end position="754"/>
    </location>
</feature>
<reference evidence="7" key="3">
    <citation type="submission" date="2025-09" db="UniProtKB">
        <authorList>
            <consortium name="Ensembl"/>
        </authorList>
    </citation>
    <scope>IDENTIFICATION</scope>
</reference>
<accession>A0AAQ6IG37</accession>
<feature type="domain" description="LIM zinc-binding" evidence="6">
    <location>
        <begin position="260"/>
        <end position="320"/>
    </location>
</feature>
<feature type="compositionally biased region" description="Polar residues" evidence="5">
    <location>
        <begin position="659"/>
        <end position="671"/>
    </location>
</feature>
<feature type="compositionally biased region" description="Polar residues" evidence="5">
    <location>
        <begin position="152"/>
        <end position="165"/>
    </location>
</feature>
<dbReference type="Pfam" id="PF00412">
    <property type="entry name" value="LIM"/>
    <property type="match status" value="1"/>
</dbReference>
<dbReference type="SMART" id="SM00132">
    <property type="entry name" value="LIM"/>
    <property type="match status" value="1"/>
</dbReference>
<feature type="compositionally biased region" description="Polar residues" evidence="5">
    <location>
        <begin position="572"/>
        <end position="593"/>
    </location>
</feature>
<dbReference type="InterPro" id="IPR001781">
    <property type="entry name" value="Znf_LIM"/>
</dbReference>
<dbReference type="PROSITE" id="PS50023">
    <property type="entry name" value="LIM_DOMAIN_2"/>
    <property type="match status" value="1"/>
</dbReference>
<feature type="compositionally biased region" description="Polar residues" evidence="5">
    <location>
        <begin position="719"/>
        <end position="729"/>
    </location>
</feature>
<keyword evidence="1 4" id="KW-0479">Metal-binding</keyword>
<feature type="compositionally biased region" description="Basic and acidic residues" evidence="5">
    <location>
        <begin position="625"/>
        <end position="643"/>
    </location>
</feature>
<evidence type="ECO:0000256" key="4">
    <source>
        <dbReference type="PROSITE-ProRule" id="PRU00125"/>
    </source>
</evidence>
<feature type="compositionally biased region" description="Polar residues" evidence="5">
    <location>
        <begin position="1194"/>
        <end position="1230"/>
    </location>
</feature>
<feature type="compositionally biased region" description="Basic and acidic residues" evidence="5">
    <location>
        <begin position="763"/>
        <end position="775"/>
    </location>
</feature>
<name>A0AAQ6IG37_ANATE</name>
<feature type="compositionally biased region" description="Basic and acidic residues" evidence="5">
    <location>
        <begin position="986"/>
        <end position="997"/>
    </location>
</feature>
<dbReference type="GeneTree" id="ENSGT00940000158377"/>
<protein>
    <recommendedName>
        <fullName evidence="6">LIM zinc-binding domain-containing protein</fullName>
    </recommendedName>
</protein>
<proteinExistence type="predicted"/>
<feature type="region of interest" description="Disordered" evidence="5">
    <location>
        <begin position="1194"/>
        <end position="1236"/>
    </location>
</feature>
<reference evidence="7" key="2">
    <citation type="submission" date="2025-08" db="UniProtKB">
        <authorList>
            <consortium name="Ensembl"/>
        </authorList>
    </citation>
    <scope>IDENTIFICATION</scope>
</reference>
<dbReference type="Ensembl" id="ENSATET00000079535.1">
    <property type="protein sequence ID" value="ENSATEP00000076305.1"/>
    <property type="gene ID" value="ENSATEG00000033142.1"/>
</dbReference>
<feature type="region of interest" description="Disordered" evidence="5">
    <location>
        <begin position="972"/>
        <end position="1039"/>
    </location>
</feature>
<dbReference type="Proteomes" id="UP000265040">
    <property type="component" value="Chromosome 17"/>
</dbReference>
<feature type="compositionally biased region" description="Basic and acidic residues" evidence="5">
    <location>
        <begin position="803"/>
        <end position="831"/>
    </location>
</feature>
<evidence type="ECO:0000256" key="2">
    <source>
        <dbReference type="ARBA" id="ARBA00022833"/>
    </source>
</evidence>
<keyword evidence="2 4" id="KW-0862">Zinc</keyword>
<feature type="region of interest" description="Disordered" evidence="5">
    <location>
        <begin position="346"/>
        <end position="365"/>
    </location>
</feature>
<dbReference type="Gene3D" id="2.10.110.10">
    <property type="entry name" value="Cysteine Rich Protein"/>
    <property type="match status" value="1"/>
</dbReference>
<feature type="region of interest" description="Disordered" evidence="5">
    <location>
        <begin position="396"/>
        <end position="489"/>
    </location>
</feature>
<keyword evidence="3 4" id="KW-0440">LIM domain</keyword>
<feature type="compositionally biased region" description="Basic and acidic residues" evidence="5">
    <location>
        <begin position="436"/>
        <end position="463"/>
    </location>
</feature>
<feature type="compositionally biased region" description="Polar residues" evidence="5">
    <location>
        <begin position="1003"/>
        <end position="1031"/>
    </location>
</feature>
<feature type="region of interest" description="Disordered" evidence="5">
    <location>
        <begin position="127"/>
        <end position="214"/>
    </location>
</feature>
<feature type="region of interest" description="Disordered" evidence="5">
    <location>
        <begin position="915"/>
        <end position="957"/>
    </location>
</feature>
<sequence length="1236" mass="135419">MEAFGLRRAQSLKSLSGVQERSWVVPGPTRWERKSVSQLVQHYQSCADLRSTEKVGHKSQVSQSCVDGQWRRPESRDSVALWESGRNPFLSRSRSMDVLPQRESSGTRALCALFESKATLKQNFHSSPRLNVMPAPGSKTGRDCPLQEWRSHNTPLKETTVQRSSQTDRGKATNGFPEPYDRTSRYSHDDKISPSLTKGGTPSRRARDRISNSSSVRDRSALYLSGADAIDSTGGSTQPQFTGTAGTRAKVNKFQSLAKEMCSACLTPVYPMEQMVANKLILHKNCFCCRHCKKKLSIHNYSSLYGEFYCISHYQQLFKQKGNYDEGFGHKQHKDRWLQRNRGIDEPDALSNHKTTKANLNTSDGSREYSAGVLVKKSPVSEQGYNSGADVKGKLKISWPPGKKNTGVTPSQMASAHPVKNKIPDNGKAAPMSMSEHQKNDRNHVKINQREEAKDEGVKERSKTTGFSSTESISKESKPWSNPTTAGRVQDRISATVLRFSSSSVEKSLNVTNQKTGQKNVPHISKPNFNKQDLHSNKARKSVRFSLSVDVAQSDRSSQLTSETKKEEFSDQCEQTQVNKSNNIEQELSNFNHLPSELSKEQSRSDVNLENKGHEEQTTTSIQEPDVKEESNQESTQADRKDSVTILNGALEKADETPDTQSLTETTQEVMTHQEPSDQVDVVLESSDSTRDAEKPKTQMTKEEGSPGSAKNQIEKTDSTIGKESNGSQKKPVVRTNSKGKLGSWSKGKSPLSKFFTSGGTERTAEPKDAKKPDVKSSGLLGRLFQSSSEKAADTTKSAAQDARNDKTHVDDKKAEEIKEAATKEEQKEDNVPQVPRVEQEAEEHTKEKSHPADSNTLDTNTDTRKSTESPSPPQTSEAGDDVTGLNPYDDQKLQSQSRETTSLCVTDAVVSDFKDLPSTGQSENELSAVSIDQLPTEKGSEDVSSDPFTDNIFGDSVDSALTDPLVIQEMETDKCTQKPNELLDTSDKERRNHSNEELFDFNSETPQASSEPFGPSDSQELFGNIPTDTFSSSASEVSLSADTSAEGFNLLNSQPLTTEGETMLSMTDQLIVPESASQMKDGSEMSDPFGMNIQTGGQNADFDIFSSHDALLTQPPLVDASDQGGASATQPPPFNDDIFGASYTSNTADVFPVLPNSSSNSLSDLFGSGASSAAAPTAQIDIFADIFSSEPQLLPGSQQNNSEQMDSLSVSGISKTEQAAENTVTNSSWMDDLLG</sequence>
<reference evidence="7 8" key="1">
    <citation type="submission" date="2021-04" db="EMBL/GenBank/DDBJ databases">
        <authorList>
            <consortium name="Wellcome Sanger Institute Data Sharing"/>
        </authorList>
    </citation>
    <scope>NUCLEOTIDE SEQUENCE [LARGE SCALE GENOMIC DNA]</scope>
</reference>
<feature type="compositionally biased region" description="Polar residues" evidence="5">
    <location>
        <begin position="919"/>
        <end position="928"/>
    </location>
</feature>
<keyword evidence="8" id="KW-1185">Reference proteome</keyword>